<dbReference type="PRINTS" id="PR00463">
    <property type="entry name" value="EP450I"/>
</dbReference>
<dbReference type="PROSITE" id="PS00086">
    <property type="entry name" value="CYTOCHROME_P450"/>
    <property type="match status" value="1"/>
</dbReference>
<dbReference type="PANTHER" id="PTHR24300:SF376">
    <property type="entry name" value="CYTOCHROME P450 15A1"/>
    <property type="match status" value="1"/>
</dbReference>
<evidence type="ECO:0000256" key="7">
    <source>
        <dbReference type="ARBA" id="ARBA00022723"/>
    </source>
</evidence>
<dbReference type="SUPFAM" id="SSF48264">
    <property type="entry name" value="Cytochrome P450"/>
    <property type="match status" value="1"/>
</dbReference>
<evidence type="ECO:0000256" key="4">
    <source>
        <dbReference type="ARBA" id="ARBA00004406"/>
    </source>
</evidence>
<dbReference type="InterPro" id="IPR001128">
    <property type="entry name" value="Cyt_P450"/>
</dbReference>
<keyword evidence="9" id="KW-0492">Microsome</keyword>
<proteinExistence type="inferred from homology"/>
<keyword evidence="8" id="KW-0256">Endoplasmic reticulum</keyword>
<dbReference type="GO" id="GO:0005506">
    <property type="term" value="F:iron ion binding"/>
    <property type="evidence" value="ECO:0007669"/>
    <property type="project" value="InterPro"/>
</dbReference>
<dbReference type="GO" id="GO:0005789">
    <property type="term" value="C:endoplasmic reticulum membrane"/>
    <property type="evidence" value="ECO:0007669"/>
    <property type="project" value="UniProtKB-SubCell"/>
</dbReference>
<dbReference type="Proteomes" id="UP001497472">
    <property type="component" value="Unassembled WGS sequence"/>
</dbReference>
<protein>
    <recommendedName>
        <fullName evidence="18">Cytochrome P450 304a1</fullName>
    </recommendedName>
</protein>
<dbReference type="InterPro" id="IPR002401">
    <property type="entry name" value="Cyt_P450_E_grp-I"/>
</dbReference>
<sequence length="510" mass="58709">MIGFLVAIAVLGVFIKHLINEAYKRHENFPPGPPKLPVYGGYWIILSKALNDLGRAAIRLSKEYNSKIVGLYLGPCPQVIINDQELIKEVLNREEFDGRMDTILGRARYCWKRLGIFFTDGYFWHTQRRFSQRFMRDAGFGRRCENLEDAMKQDLSEMIDMVKNGTRNDEEKKIVNGNLIYLPHFFDVPFINGMVHVFVRQTFPREKYPMIWNLGRNAVKFQRASNDLGGALVITPWLKNILPKFSGYKDLTDGTNAVIDFYKDIIEDAIATYDDNHERHFLDIYIKQMKQEINDKKRSTYSADQLLMVCTDYTFPAASGTEQVLTMLIETMLLHPEVQDKIHEEIDRVVGRDRLPSLDDRDKLPYTEACLREIMRYDTLVPLGVAHRSLKDTKLDGYSIPENTSVSVNLMSINLDEKIWGDPQNFRPERFIVDGKLQVSLDKSLPFGAGRRLCAGETFARQGMFLALAMFMQAFSVSTADGKPLKERSTRIQGIITTVPEFWVRVTPRC</sequence>
<keyword evidence="6 14" id="KW-0349">Heme</keyword>
<dbReference type="GO" id="GO:0006082">
    <property type="term" value="P:organic acid metabolic process"/>
    <property type="evidence" value="ECO:0007669"/>
    <property type="project" value="TreeGrafter"/>
</dbReference>
<dbReference type="Pfam" id="PF00067">
    <property type="entry name" value="p450"/>
    <property type="match status" value="1"/>
</dbReference>
<comment type="similarity">
    <text evidence="5 15">Belongs to the cytochrome P450 family.</text>
</comment>
<comment type="function">
    <text evidence="2">May be involved in the metabolism of insect hormones and in the breakdown of synthetic insecticides.</text>
</comment>
<evidence type="ECO:0000256" key="2">
    <source>
        <dbReference type="ARBA" id="ARBA00003690"/>
    </source>
</evidence>
<keyword evidence="11 14" id="KW-0408">Iron</keyword>
<keyword evidence="13" id="KW-0472">Membrane</keyword>
<keyword evidence="10 15" id="KW-0560">Oxidoreductase</keyword>
<dbReference type="PRINTS" id="PR00385">
    <property type="entry name" value="P450"/>
</dbReference>
<evidence type="ECO:0000256" key="11">
    <source>
        <dbReference type="ARBA" id="ARBA00023004"/>
    </source>
</evidence>
<dbReference type="PANTHER" id="PTHR24300">
    <property type="entry name" value="CYTOCHROME P450 508A4-RELATED"/>
    <property type="match status" value="1"/>
</dbReference>
<dbReference type="InterPro" id="IPR017972">
    <property type="entry name" value="Cyt_P450_CS"/>
</dbReference>
<evidence type="ECO:0000256" key="3">
    <source>
        <dbReference type="ARBA" id="ARBA00004174"/>
    </source>
</evidence>
<dbReference type="GO" id="GO:0006805">
    <property type="term" value="P:xenobiotic metabolic process"/>
    <property type="evidence" value="ECO:0007669"/>
    <property type="project" value="TreeGrafter"/>
</dbReference>
<keyword evidence="12 15" id="KW-0503">Monooxygenase</keyword>
<gene>
    <name evidence="16" type="ORF">LNINA_LOCUS5482</name>
</gene>
<keyword evidence="7 14" id="KW-0479">Metal-binding</keyword>
<dbReference type="AlphaFoldDB" id="A0AAV1JBN0"/>
<dbReference type="GO" id="GO:0020037">
    <property type="term" value="F:heme binding"/>
    <property type="evidence" value="ECO:0007669"/>
    <property type="project" value="InterPro"/>
</dbReference>
<feature type="binding site" description="axial binding residue" evidence="14">
    <location>
        <position position="454"/>
    </location>
    <ligand>
        <name>heme</name>
        <dbReference type="ChEBI" id="CHEBI:30413"/>
    </ligand>
    <ligandPart>
        <name>Fe</name>
        <dbReference type="ChEBI" id="CHEBI:18248"/>
    </ligandPart>
</feature>
<keyword evidence="17" id="KW-1185">Reference proteome</keyword>
<dbReference type="InterPro" id="IPR036396">
    <property type="entry name" value="Cyt_P450_sf"/>
</dbReference>
<evidence type="ECO:0000256" key="10">
    <source>
        <dbReference type="ARBA" id="ARBA00023002"/>
    </source>
</evidence>
<comment type="subcellular location">
    <subcellularLocation>
        <location evidence="4">Endoplasmic reticulum membrane</location>
        <topology evidence="4">Peripheral membrane protein</topology>
    </subcellularLocation>
    <subcellularLocation>
        <location evidence="3">Microsome membrane</location>
        <topology evidence="3">Peripheral membrane protein</topology>
    </subcellularLocation>
</comment>
<evidence type="ECO:0000256" key="9">
    <source>
        <dbReference type="ARBA" id="ARBA00022848"/>
    </source>
</evidence>
<evidence type="ECO:0000256" key="12">
    <source>
        <dbReference type="ARBA" id="ARBA00023033"/>
    </source>
</evidence>
<evidence type="ECO:0000256" key="1">
    <source>
        <dbReference type="ARBA" id="ARBA00001971"/>
    </source>
</evidence>
<name>A0AAV1JBN0_9NEOP</name>
<evidence type="ECO:0000313" key="16">
    <source>
        <dbReference type="EMBL" id="CAK1545867.1"/>
    </source>
</evidence>
<evidence type="ECO:0000256" key="6">
    <source>
        <dbReference type="ARBA" id="ARBA00022617"/>
    </source>
</evidence>
<dbReference type="GO" id="GO:0016712">
    <property type="term" value="F:oxidoreductase activity, acting on paired donors, with incorporation or reduction of molecular oxygen, reduced flavin or flavoprotein as one donor, and incorporation of one atom of oxygen"/>
    <property type="evidence" value="ECO:0007669"/>
    <property type="project" value="TreeGrafter"/>
</dbReference>
<dbReference type="FunFam" id="1.10.630.10:FF:000238">
    <property type="entry name" value="Cytochrome P450 2A6"/>
    <property type="match status" value="1"/>
</dbReference>
<dbReference type="EMBL" id="CAVLEF010000007">
    <property type="protein sequence ID" value="CAK1545867.1"/>
    <property type="molecule type" value="Genomic_DNA"/>
</dbReference>
<evidence type="ECO:0000256" key="13">
    <source>
        <dbReference type="ARBA" id="ARBA00023136"/>
    </source>
</evidence>
<comment type="caution">
    <text evidence="16">The sequence shown here is derived from an EMBL/GenBank/DDBJ whole genome shotgun (WGS) entry which is preliminary data.</text>
</comment>
<dbReference type="InterPro" id="IPR050182">
    <property type="entry name" value="Cytochrome_P450_fam2"/>
</dbReference>
<evidence type="ECO:0000256" key="14">
    <source>
        <dbReference type="PIRSR" id="PIRSR602401-1"/>
    </source>
</evidence>
<evidence type="ECO:0000313" key="17">
    <source>
        <dbReference type="Proteomes" id="UP001497472"/>
    </source>
</evidence>
<dbReference type="GO" id="GO:0008395">
    <property type="term" value="F:steroid hydroxylase activity"/>
    <property type="evidence" value="ECO:0007669"/>
    <property type="project" value="TreeGrafter"/>
</dbReference>
<evidence type="ECO:0008006" key="18">
    <source>
        <dbReference type="Google" id="ProtNLM"/>
    </source>
</evidence>
<dbReference type="Gene3D" id="1.10.630.10">
    <property type="entry name" value="Cytochrome P450"/>
    <property type="match status" value="1"/>
</dbReference>
<reference evidence="16 17" key="1">
    <citation type="submission" date="2023-11" db="EMBL/GenBank/DDBJ databases">
        <authorList>
            <person name="Okamura Y."/>
        </authorList>
    </citation>
    <scope>NUCLEOTIDE SEQUENCE [LARGE SCALE GENOMIC DNA]</scope>
</reference>
<organism evidence="16 17">
    <name type="scientific">Leptosia nina</name>
    <dbReference type="NCBI Taxonomy" id="320188"/>
    <lineage>
        <taxon>Eukaryota</taxon>
        <taxon>Metazoa</taxon>
        <taxon>Ecdysozoa</taxon>
        <taxon>Arthropoda</taxon>
        <taxon>Hexapoda</taxon>
        <taxon>Insecta</taxon>
        <taxon>Pterygota</taxon>
        <taxon>Neoptera</taxon>
        <taxon>Endopterygota</taxon>
        <taxon>Lepidoptera</taxon>
        <taxon>Glossata</taxon>
        <taxon>Ditrysia</taxon>
        <taxon>Papilionoidea</taxon>
        <taxon>Pieridae</taxon>
        <taxon>Pierinae</taxon>
        <taxon>Leptosia</taxon>
    </lineage>
</organism>
<accession>A0AAV1JBN0</accession>
<evidence type="ECO:0000256" key="5">
    <source>
        <dbReference type="ARBA" id="ARBA00010617"/>
    </source>
</evidence>
<evidence type="ECO:0000256" key="8">
    <source>
        <dbReference type="ARBA" id="ARBA00022824"/>
    </source>
</evidence>
<comment type="cofactor">
    <cofactor evidence="1 14">
        <name>heme</name>
        <dbReference type="ChEBI" id="CHEBI:30413"/>
    </cofactor>
</comment>
<evidence type="ECO:0000256" key="15">
    <source>
        <dbReference type="RuleBase" id="RU000461"/>
    </source>
</evidence>